<dbReference type="Gene3D" id="1.20.5.1930">
    <property type="match status" value="1"/>
</dbReference>
<evidence type="ECO:0000313" key="12">
    <source>
        <dbReference type="Proteomes" id="UP000237846"/>
    </source>
</evidence>
<evidence type="ECO:0000256" key="4">
    <source>
        <dbReference type="ARBA" id="ARBA00022679"/>
    </source>
</evidence>
<dbReference type="EC" id="2.7.13.3" evidence="2"/>
<dbReference type="PANTHER" id="PTHR24421">
    <property type="entry name" value="NITRATE/NITRITE SENSOR PROTEIN NARX-RELATED"/>
    <property type="match status" value="1"/>
</dbReference>
<dbReference type="Pfam" id="PF07730">
    <property type="entry name" value="HisKA_3"/>
    <property type="match status" value="1"/>
</dbReference>
<keyword evidence="4" id="KW-0808">Transferase</keyword>
<keyword evidence="3" id="KW-0597">Phosphoprotein</keyword>
<feature type="domain" description="Signal transduction histidine kinase subgroup 3 dimerisation and phosphoacceptor" evidence="10">
    <location>
        <begin position="192"/>
        <end position="257"/>
    </location>
</feature>
<keyword evidence="9" id="KW-0812">Transmembrane</keyword>
<dbReference type="CDD" id="cd16917">
    <property type="entry name" value="HATPase_UhpB-NarQ-NarX-like"/>
    <property type="match status" value="1"/>
</dbReference>
<reference evidence="11 12" key="1">
    <citation type="submission" date="2018-03" db="EMBL/GenBank/DDBJ databases">
        <title>Genomic Encyclopedia of Archaeal and Bacterial Type Strains, Phase II (KMG-II): from individual species to whole genera.</title>
        <authorList>
            <person name="Goeker M."/>
        </authorList>
    </citation>
    <scope>NUCLEOTIDE SEQUENCE [LARGE SCALE GENOMIC DNA]</scope>
    <source>
        <strain evidence="11 12">DSM 45601</strain>
    </source>
</reference>
<evidence type="ECO:0000256" key="6">
    <source>
        <dbReference type="ARBA" id="ARBA00022777"/>
    </source>
</evidence>
<comment type="caution">
    <text evidence="11">The sequence shown here is derived from an EMBL/GenBank/DDBJ whole genome shotgun (WGS) entry which is preliminary data.</text>
</comment>
<evidence type="ECO:0000256" key="9">
    <source>
        <dbReference type="SAM" id="Phobius"/>
    </source>
</evidence>
<dbReference type="EMBL" id="PVZC01000004">
    <property type="protein sequence ID" value="PRX98679.1"/>
    <property type="molecule type" value="Genomic_DNA"/>
</dbReference>
<gene>
    <name evidence="11" type="ORF">CLV72_104258</name>
</gene>
<dbReference type="GO" id="GO:0005524">
    <property type="term" value="F:ATP binding"/>
    <property type="evidence" value="ECO:0007669"/>
    <property type="project" value="UniProtKB-KW"/>
</dbReference>
<feature type="transmembrane region" description="Helical" evidence="9">
    <location>
        <begin position="42"/>
        <end position="64"/>
    </location>
</feature>
<dbReference type="AlphaFoldDB" id="A0A2T0Q4I1"/>
<dbReference type="RefSeq" id="WP_146159455.1">
    <property type="nucleotide sequence ID" value="NZ_PVZC01000004.1"/>
</dbReference>
<name>A0A2T0Q4I1_9ACTN</name>
<dbReference type="InterPro" id="IPR011712">
    <property type="entry name" value="Sig_transdc_His_kin_sub3_dim/P"/>
</dbReference>
<dbReference type="InterPro" id="IPR050482">
    <property type="entry name" value="Sensor_HK_TwoCompSys"/>
</dbReference>
<keyword evidence="9" id="KW-0472">Membrane</keyword>
<proteinExistence type="predicted"/>
<dbReference type="PANTHER" id="PTHR24421:SF10">
    <property type="entry name" value="NITRATE_NITRITE SENSOR PROTEIN NARQ"/>
    <property type="match status" value="1"/>
</dbReference>
<dbReference type="InterPro" id="IPR036890">
    <property type="entry name" value="HATPase_C_sf"/>
</dbReference>
<dbReference type="GO" id="GO:0046983">
    <property type="term" value="F:protein dimerization activity"/>
    <property type="evidence" value="ECO:0007669"/>
    <property type="project" value="InterPro"/>
</dbReference>
<dbReference type="OrthoDB" id="3823481at2"/>
<evidence type="ECO:0000256" key="2">
    <source>
        <dbReference type="ARBA" id="ARBA00012438"/>
    </source>
</evidence>
<evidence type="ECO:0000313" key="11">
    <source>
        <dbReference type="EMBL" id="PRX98679.1"/>
    </source>
</evidence>
<evidence type="ECO:0000256" key="8">
    <source>
        <dbReference type="ARBA" id="ARBA00023012"/>
    </source>
</evidence>
<dbReference type="Gene3D" id="3.30.565.10">
    <property type="entry name" value="Histidine kinase-like ATPase, C-terminal domain"/>
    <property type="match status" value="1"/>
</dbReference>
<dbReference type="GO" id="GO:0016020">
    <property type="term" value="C:membrane"/>
    <property type="evidence" value="ECO:0007669"/>
    <property type="project" value="InterPro"/>
</dbReference>
<organism evidence="11 12">
    <name type="scientific">Allonocardiopsis opalescens</name>
    <dbReference type="NCBI Taxonomy" id="1144618"/>
    <lineage>
        <taxon>Bacteria</taxon>
        <taxon>Bacillati</taxon>
        <taxon>Actinomycetota</taxon>
        <taxon>Actinomycetes</taxon>
        <taxon>Streptosporangiales</taxon>
        <taxon>Allonocardiopsis</taxon>
    </lineage>
</organism>
<sequence>MAAAGGAWWRSGVLAAEVAVLLGCAVLDVVSAAAAPGAPGGGSASLLAALVPSIGTAAAVVAVLRRRFPDRIEALCGGTALVSLLVSGLSAAVAAGGALPQRPPELTELAALALLTGAACRRLPPRQALTAVAPAGAAVIAATLPHAPVTVLSPLPDPALWAAWGVSVAAGSALRALDARWRRLLLAARDAERVRLARELHDVVAHHVTGIVVLAQAAGSLERRAGREPEGYLEIERAGAEALAELRRLVGALRSPPEEDSVATEVAEIVRRAAADDGLAEVRLDGVAGLELPAAAARAVRRVLTESLTNARRHAPGRSFTAVRVRVARRFVLHRLVVEVTNDGVRDGAGAPGPGDSAGYGLVGMAERLREAGGALFAGPHRRDRWRVTAVLPLAQRGEGPR</sequence>
<protein>
    <recommendedName>
        <fullName evidence="2">histidine kinase</fullName>
        <ecNumber evidence="2">2.7.13.3</ecNumber>
    </recommendedName>
</protein>
<dbReference type="Proteomes" id="UP000237846">
    <property type="component" value="Unassembled WGS sequence"/>
</dbReference>
<keyword evidence="9" id="KW-1133">Transmembrane helix</keyword>
<keyword evidence="12" id="KW-1185">Reference proteome</keyword>
<dbReference type="SUPFAM" id="SSF55874">
    <property type="entry name" value="ATPase domain of HSP90 chaperone/DNA topoisomerase II/histidine kinase"/>
    <property type="match status" value="1"/>
</dbReference>
<feature type="transmembrane region" description="Helical" evidence="9">
    <location>
        <begin position="76"/>
        <end position="99"/>
    </location>
</feature>
<keyword evidence="7" id="KW-0067">ATP-binding</keyword>
<evidence type="ECO:0000256" key="1">
    <source>
        <dbReference type="ARBA" id="ARBA00000085"/>
    </source>
</evidence>
<keyword evidence="5" id="KW-0547">Nucleotide-binding</keyword>
<keyword evidence="8" id="KW-0902">Two-component regulatory system</keyword>
<dbReference type="GO" id="GO:0000155">
    <property type="term" value="F:phosphorelay sensor kinase activity"/>
    <property type="evidence" value="ECO:0007669"/>
    <property type="project" value="InterPro"/>
</dbReference>
<evidence type="ECO:0000259" key="10">
    <source>
        <dbReference type="Pfam" id="PF07730"/>
    </source>
</evidence>
<accession>A0A2T0Q4I1</accession>
<evidence type="ECO:0000256" key="7">
    <source>
        <dbReference type="ARBA" id="ARBA00022840"/>
    </source>
</evidence>
<comment type="catalytic activity">
    <reaction evidence="1">
        <text>ATP + protein L-histidine = ADP + protein N-phospho-L-histidine.</text>
        <dbReference type="EC" id="2.7.13.3"/>
    </reaction>
</comment>
<keyword evidence="6 11" id="KW-0418">Kinase</keyword>
<evidence type="ECO:0000256" key="5">
    <source>
        <dbReference type="ARBA" id="ARBA00022741"/>
    </source>
</evidence>
<evidence type="ECO:0000256" key="3">
    <source>
        <dbReference type="ARBA" id="ARBA00022553"/>
    </source>
</evidence>